<dbReference type="PANTHER" id="PTHR11851:SF49">
    <property type="entry name" value="MITOCHONDRIAL-PROCESSING PEPTIDASE SUBUNIT ALPHA"/>
    <property type="match status" value="1"/>
</dbReference>
<dbReference type="PROSITE" id="PS00143">
    <property type="entry name" value="INSULINASE"/>
    <property type="match status" value="1"/>
</dbReference>
<dbReference type="Pfam" id="PF00675">
    <property type="entry name" value="Peptidase_M16"/>
    <property type="match status" value="1"/>
</dbReference>
<dbReference type="InterPro" id="IPR011765">
    <property type="entry name" value="Pept_M16_N"/>
</dbReference>
<dbReference type="Gene3D" id="3.30.830.10">
    <property type="entry name" value="Metalloenzyme, LuxS/M16 peptidase-like"/>
    <property type="match status" value="2"/>
</dbReference>
<protein>
    <submittedName>
        <fullName evidence="5">Pitrilysin family protein</fullName>
    </submittedName>
</protein>
<feature type="domain" description="Peptidase M16 N-terminal" evidence="3">
    <location>
        <begin position="36"/>
        <end position="183"/>
    </location>
</feature>
<dbReference type="SUPFAM" id="SSF63411">
    <property type="entry name" value="LuxS/MPP-like metallohydrolase"/>
    <property type="match status" value="2"/>
</dbReference>
<dbReference type="PANTHER" id="PTHR11851">
    <property type="entry name" value="METALLOPROTEASE"/>
    <property type="match status" value="1"/>
</dbReference>
<dbReference type="RefSeq" id="WP_344837895.1">
    <property type="nucleotide sequence ID" value="NZ_BAAAUV010000033.1"/>
</dbReference>
<organism evidence="5 6">
    <name type="scientific">Actinocorallia longicatena</name>
    <dbReference type="NCBI Taxonomy" id="111803"/>
    <lineage>
        <taxon>Bacteria</taxon>
        <taxon>Bacillati</taxon>
        <taxon>Actinomycetota</taxon>
        <taxon>Actinomycetes</taxon>
        <taxon>Streptosporangiales</taxon>
        <taxon>Thermomonosporaceae</taxon>
        <taxon>Actinocorallia</taxon>
    </lineage>
</organism>
<comment type="caution">
    <text evidence="5">The sequence shown here is derived from an EMBL/GenBank/DDBJ whole genome shotgun (WGS) entry which is preliminary data.</text>
</comment>
<gene>
    <name evidence="5" type="ORF">GCM10010468_72950</name>
</gene>
<comment type="similarity">
    <text evidence="1 2">Belongs to the peptidase M16 family.</text>
</comment>
<evidence type="ECO:0000313" key="5">
    <source>
        <dbReference type="EMBL" id="GAA3237787.1"/>
    </source>
</evidence>
<keyword evidence="6" id="KW-1185">Reference proteome</keyword>
<evidence type="ECO:0000256" key="2">
    <source>
        <dbReference type="RuleBase" id="RU004447"/>
    </source>
</evidence>
<name>A0ABP6QPQ4_9ACTN</name>
<dbReference type="Pfam" id="PF05193">
    <property type="entry name" value="Peptidase_M16_C"/>
    <property type="match status" value="1"/>
</dbReference>
<accession>A0ABP6QPQ4</accession>
<dbReference type="Proteomes" id="UP001501237">
    <property type="component" value="Unassembled WGS sequence"/>
</dbReference>
<dbReference type="EMBL" id="BAAAUV010000033">
    <property type="protein sequence ID" value="GAA3237787.1"/>
    <property type="molecule type" value="Genomic_DNA"/>
</dbReference>
<feature type="domain" description="Peptidase M16 C-terminal" evidence="4">
    <location>
        <begin position="190"/>
        <end position="369"/>
    </location>
</feature>
<evidence type="ECO:0000259" key="3">
    <source>
        <dbReference type="Pfam" id="PF00675"/>
    </source>
</evidence>
<evidence type="ECO:0000259" key="4">
    <source>
        <dbReference type="Pfam" id="PF05193"/>
    </source>
</evidence>
<dbReference type="InterPro" id="IPR001431">
    <property type="entry name" value="Pept_M16_Zn_BS"/>
</dbReference>
<evidence type="ECO:0000256" key="1">
    <source>
        <dbReference type="ARBA" id="ARBA00007261"/>
    </source>
</evidence>
<sequence length="442" mass="47321">MTSSATEQAPGSTVTLYPGHDGVGTVRRTVLPGGLRVVTETMPTVRSVAFGIWAGIGSRDEDLADAGATHYLEHLLFKGTERRSALEISAEMDAVGGDLNAFTAKEYTCYYARVLDDDLPLAVDVVSDMVTGSLITAEDVDAERGVILEEISMRDDDPSDLIHDEFSIAMYGDAPLGRPILGTVETINALQRDGIARYYHSHYTPPNLVVAVAGNIDHDKVVALVAKAFEGKLSGGDKPAAPRLGGDPTPTLGGGTRLIVDDTEQAHIVLGVPGLARNDDRRFALGVLNAAFGGGMSSRLFQEIREKRGLAYSVYSYTSQHADTGSFGLYAGCQPAKIDDVLRISLDEFAKAAKAGITAEELSRGKGQLRGSTVLGLEDTGSRMSRIGKSELVYDSLLSVDEVLSRIDSVTLDEVNTIARELLEQRPTLTVIGPFEGRDFEV</sequence>
<dbReference type="InterPro" id="IPR050361">
    <property type="entry name" value="MPP/UQCRC_Complex"/>
</dbReference>
<proteinExistence type="inferred from homology"/>
<evidence type="ECO:0000313" key="6">
    <source>
        <dbReference type="Proteomes" id="UP001501237"/>
    </source>
</evidence>
<dbReference type="InterPro" id="IPR011249">
    <property type="entry name" value="Metalloenz_LuxS/M16"/>
</dbReference>
<dbReference type="InterPro" id="IPR007863">
    <property type="entry name" value="Peptidase_M16_C"/>
</dbReference>
<reference evidence="6" key="1">
    <citation type="journal article" date="2019" name="Int. J. Syst. Evol. Microbiol.">
        <title>The Global Catalogue of Microorganisms (GCM) 10K type strain sequencing project: providing services to taxonomists for standard genome sequencing and annotation.</title>
        <authorList>
            <consortium name="The Broad Institute Genomics Platform"/>
            <consortium name="The Broad Institute Genome Sequencing Center for Infectious Disease"/>
            <person name="Wu L."/>
            <person name="Ma J."/>
        </authorList>
    </citation>
    <scope>NUCLEOTIDE SEQUENCE [LARGE SCALE GENOMIC DNA]</scope>
    <source>
        <strain evidence="6">JCM 9377</strain>
    </source>
</reference>